<dbReference type="InterPro" id="IPR050416">
    <property type="entry name" value="FAD-linked_Oxidoreductase"/>
</dbReference>
<dbReference type="InterPro" id="IPR006094">
    <property type="entry name" value="Oxid_FAD_bind_N"/>
</dbReference>
<dbReference type="InterPro" id="IPR016169">
    <property type="entry name" value="FAD-bd_PCMH_sub2"/>
</dbReference>
<dbReference type="PANTHER" id="PTHR42973:SF13">
    <property type="entry name" value="FAD-BINDING PCMH-TYPE DOMAIN-CONTAINING PROTEIN"/>
    <property type="match status" value="1"/>
</dbReference>
<keyword evidence="7" id="KW-1185">Reference proteome</keyword>
<keyword evidence="2" id="KW-0285">Flavoprotein</keyword>
<reference evidence="6" key="1">
    <citation type="journal article" date="2021" name="Nat. Commun.">
        <title>Genetic determinants of endophytism in the Arabidopsis root mycobiome.</title>
        <authorList>
            <person name="Mesny F."/>
            <person name="Miyauchi S."/>
            <person name="Thiergart T."/>
            <person name="Pickel B."/>
            <person name="Atanasova L."/>
            <person name="Karlsson M."/>
            <person name="Huettel B."/>
            <person name="Barry K.W."/>
            <person name="Haridas S."/>
            <person name="Chen C."/>
            <person name="Bauer D."/>
            <person name="Andreopoulos W."/>
            <person name="Pangilinan J."/>
            <person name="LaButti K."/>
            <person name="Riley R."/>
            <person name="Lipzen A."/>
            <person name="Clum A."/>
            <person name="Drula E."/>
            <person name="Henrissat B."/>
            <person name="Kohler A."/>
            <person name="Grigoriev I.V."/>
            <person name="Martin F.M."/>
            <person name="Hacquard S."/>
        </authorList>
    </citation>
    <scope>NUCLEOTIDE SEQUENCE</scope>
    <source>
        <strain evidence="6">MPI-SDFR-AT-0068</strain>
    </source>
</reference>
<dbReference type="InterPro" id="IPR036318">
    <property type="entry name" value="FAD-bd_PCMH-like_sf"/>
</dbReference>
<evidence type="ECO:0000313" key="6">
    <source>
        <dbReference type="EMBL" id="KAH7236492.1"/>
    </source>
</evidence>
<dbReference type="Proteomes" id="UP000813427">
    <property type="component" value="Unassembled WGS sequence"/>
</dbReference>
<dbReference type="PANTHER" id="PTHR42973">
    <property type="entry name" value="BINDING OXIDOREDUCTASE, PUTATIVE (AFU_ORTHOLOGUE AFUA_1G17690)-RELATED"/>
    <property type="match status" value="1"/>
</dbReference>
<proteinExistence type="inferred from homology"/>
<name>A0A8K0RPL3_9HYPO</name>
<dbReference type="EMBL" id="JAGPXF010000007">
    <property type="protein sequence ID" value="KAH7236492.1"/>
    <property type="molecule type" value="Genomic_DNA"/>
</dbReference>
<comment type="similarity">
    <text evidence="1">Belongs to the oxygen-dependent FAD-linked oxidoreductase family.</text>
</comment>
<keyword evidence="3" id="KW-0274">FAD</keyword>
<gene>
    <name evidence="6" type="ORF">BKA59DRAFT_496699</name>
</gene>
<protein>
    <recommendedName>
        <fullName evidence="5">FAD-binding PCMH-type domain-containing protein</fullName>
    </recommendedName>
</protein>
<evidence type="ECO:0000259" key="5">
    <source>
        <dbReference type="PROSITE" id="PS51387"/>
    </source>
</evidence>
<dbReference type="SUPFAM" id="SSF56176">
    <property type="entry name" value="FAD-binding/transporter-associated domain-like"/>
    <property type="match status" value="1"/>
</dbReference>
<sequence length="354" mass="38753">MISVFRPITAQDVSEALKIISQDNCRFSIKGHGHAPAAGFANAEGGVTIDLTTLSSVSLNKDSTVASVDAGAKWLDIYRHLSRAGVQVAGGLNGNVGVGGLLLGGGISHFTTRIGWACDQVLNYQDNHADLFVALKGGGNNFGVVTRFDLQTFPAKLFETFTNLLDSSTYDPLASLVTTLVYSTTSKSWSLKSSAVYTKPVTHLESLLMRKIRHHSTFRPSSENMREVFDTLNKTIYTFNPHGGVTWDIAFEPLVAGMLNSSKDRNVLGLKAAEEGYIVLISALWPNSTVDSSIESTARAKFTYLNYAAPYQEPLKSLSKAERRFLRATSQKYDPEQILQRKVGEFKLQTCQEV</sequence>
<dbReference type="GO" id="GO:0071949">
    <property type="term" value="F:FAD binding"/>
    <property type="evidence" value="ECO:0007669"/>
    <property type="project" value="InterPro"/>
</dbReference>
<dbReference type="AlphaFoldDB" id="A0A8K0RPL3"/>
<evidence type="ECO:0000256" key="2">
    <source>
        <dbReference type="ARBA" id="ARBA00022630"/>
    </source>
</evidence>
<organism evidence="6 7">
    <name type="scientific">Fusarium tricinctum</name>
    <dbReference type="NCBI Taxonomy" id="61284"/>
    <lineage>
        <taxon>Eukaryota</taxon>
        <taxon>Fungi</taxon>
        <taxon>Dikarya</taxon>
        <taxon>Ascomycota</taxon>
        <taxon>Pezizomycotina</taxon>
        <taxon>Sordariomycetes</taxon>
        <taxon>Hypocreomycetidae</taxon>
        <taxon>Hypocreales</taxon>
        <taxon>Nectriaceae</taxon>
        <taxon>Fusarium</taxon>
        <taxon>Fusarium tricinctum species complex</taxon>
    </lineage>
</organism>
<evidence type="ECO:0000256" key="1">
    <source>
        <dbReference type="ARBA" id="ARBA00005466"/>
    </source>
</evidence>
<evidence type="ECO:0000313" key="7">
    <source>
        <dbReference type="Proteomes" id="UP000813427"/>
    </source>
</evidence>
<accession>A0A8K0RPL3</accession>
<dbReference type="InterPro" id="IPR016166">
    <property type="entry name" value="FAD-bd_PCMH"/>
</dbReference>
<dbReference type="PROSITE" id="PS51387">
    <property type="entry name" value="FAD_PCMH"/>
    <property type="match status" value="1"/>
</dbReference>
<keyword evidence="4" id="KW-0560">Oxidoreductase</keyword>
<comment type="caution">
    <text evidence="6">The sequence shown here is derived from an EMBL/GenBank/DDBJ whole genome shotgun (WGS) entry which is preliminary data.</text>
</comment>
<evidence type="ECO:0000256" key="4">
    <source>
        <dbReference type="ARBA" id="ARBA00023002"/>
    </source>
</evidence>
<dbReference type="Gene3D" id="3.30.465.10">
    <property type="match status" value="1"/>
</dbReference>
<evidence type="ECO:0000256" key="3">
    <source>
        <dbReference type="ARBA" id="ARBA00022827"/>
    </source>
</evidence>
<feature type="domain" description="FAD-binding PCMH-type" evidence="5">
    <location>
        <begin position="1"/>
        <end position="155"/>
    </location>
</feature>
<dbReference type="Pfam" id="PF01565">
    <property type="entry name" value="FAD_binding_4"/>
    <property type="match status" value="1"/>
</dbReference>
<dbReference type="GO" id="GO:0016491">
    <property type="term" value="F:oxidoreductase activity"/>
    <property type="evidence" value="ECO:0007669"/>
    <property type="project" value="UniProtKB-KW"/>
</dbReference>
<dbReference type="OrthoDB" id="2151789at2759"/>